<protein>
    <submittedName>
        <fullName evidence="3">IRS-type PTB domain-containing protein</fullName>
    </submittedName>
</protein>
<reference evidence="3" key="1">
    <citation type="submission" date="2017-02" db="UniProtKB">
        <authorList>
            <consortium name="WormBaseParasite"/>
        </authorList>
    </citation>
    <scope>IDENTIFICATION</scope>
</reference>
<evidence type="ECO:0000313" key="2">
    <source>
        <dbReference type="Proteomes" id="UP000038045"/>
    </source>
</evidence>
<keyword evidence="2" id="KW-1185">Reference proteome</keyword>
<organism evidence="2 3">
    <name type="scientific">Parastrongyloides trichosuri</name>
    <name type="common">Possum-specific nematode worm</name>
    <dbReference type="NCBI Taxonomy" id="131310"/>
    <lineage>
        <taxon>Eukaryota</taxon>
        <taxon>Metazoa</taxon>
        <taxon>Ecdysozoa</taxon>
        <taxon>Nematoda</taxon>
        <taxon>Chromadorea</taxon>
        <taxon>Rhabditida</taxon>
        <taxon>Tylenchina</taxon>
        <taxon>Panagrolaimomorpha</taxon>
        <taxon>Strongyloidoidea</taxon>
        <taxon>Strongyloididae</taxon>
        <taxon>Parastrongyloides</taxon>
    </lineage>
</organism>
<feature type="compositionally biased region" description="Polar residues" evidence="1">
    <location>
        <begin position="648"/>
        <end position="658"/>
    </location>
</feature>
<accession>A0A0N4ZSR6</accession>
<feature type="compositionally biased region" description="Low complexity" evidence="1">
    <location>
        <begin position="659"/>
        <end position="670"/>
    </location>
</feature>
<dbReference type="Gene3D" id="2.30.29.30">
    <property type="entry name" value="Pleckstrin-homology domain (PH domain)/Phosphotyrosine-binding domain (PTB)"/>
    <property type="match status" value="1"/>
</dbReference>
<dbReference type="InterPro" id="IPR011993">
    <property type="entry name" value="PH-like_dom_sf"/>
</dbReference>
<dbReference type="AlphaFoldDB" id="A0A0N4ZSR6"/>
<feature type="region of interest" description="Disordered" evidence="1">
    <location>
        <begin position="648"/>
        <end position="670"/>
    </location>
</feature>
<name>A0A0N4ZSR6_PARTI</name>
<dbReference type="WBParaSite" id="PTRK_0001154800.1">
    <property type="protein sequence ID" value="PTRK_0001154800.1"/>
    <property type="gene ID" value="PTRK_0001154800"/>
</dbReference>
<feature type="region of interest" description="Disordered" evidence="1">
    <location>
        <begin position="278"/>
        <end position="298"/>
    </location>
</feature>
<evidence type="ECO:0000256" key="1">
    <source>
        <dbReference type="SAM" id="MobiDB-lite"/>
    </source>
</evidence>
<dbReference type="SUPFAM" id="SSF50729">
    <property type="entry name" value="PH domain-like"/>
    <property type="match status" value="2"/>
</dbReference>
<proteinExistence type="predicted"/>
<dbReference type="STRING" id="131310.A0A0N4ZSR6"/>
<feature type="compositionally biased region" description="Polar residues" evidence="1">
    <location>
        <begin position="278"/>
        <end position="288"/>
    </location>
</feature>
<dbReference type="Proteomes" id="UP000038045">
    <property type="component" value="Unplaced"/>
</dbReference>
<evidence type="ECO:0000313" key="3">
    <source>
        <dbReference type="WBParaSite" id="PTRK_0001154800.1"/>
    </source>
</evidence>
<sequence>MLFYLFHIIFKKKNKFKRHFFVLFDKDICIYRNQKEFQRNKRPKCIINLENIFNIAYYNDPEMIKSQITIMDETDTYCIILSGPLTPFEWYNRIVGKIRDFRSKYLNRDVKINEFFDISFDCTISIRPKMKKDYGNQTTDVLDDLYNKVMSNNNLTSHVRFCMYYNLVVICNIGIRACCDDIPPFNSKDYIKFPTNVIRDFGKQEKYIFLRIGRCSEIGCGELWFKLESSEKAREAHMRIMELFDSATERRKSDVRKCSSQNLSVRIPLLHRERSNTNPISITSLSSQNEKKEERAQTWGDNVDINERKASSASINFYSNTSTNSKKSSRNLSPLMAHSDFRNSNLNISKPENDVITKKSSVSGLFLKLLEPIHAKMEKSNDISHNDSVVSLTNVIDNSEKPPSSTIKTNNTESDFCFEEDIKKASYIDSKQMSNKPLHISPKRQQSFNCSDLTPPIVNLTKALSTTDYVTMNSVEELNIPLTQFPLNNITTKEYFKFEEGKNYYSDKSNDDFLRSRTNTTTSKNLSIISERSRKNTCTSFSSDNSKNIINERGYSLSSRSNNNDTIYKEQKSHKRNLIEYDRKRSYSLGNKALFQNNLLISKNDKRNFSMEFKIRKSEASSLTTSSINSSIEKLELHDHIEIEFGSSETPSEQLHMTSSENISLSSRNSSIDKVKKHPILVARDLAVKKIKLKKNINSQNGCFLFEKTYEISSKLPKNNSVVSNKLIQSKVDLNPHISVKKDSVCDNTYEIVRIPDNTFYTEESQYPYECGSPSSSNVMSKKITPIIKSDISLTNEAKYEPHISPKNIIKIIRSNSLASKPLNNDYAYFDSQNINNTHEANFENLKTITSEKEKNEENYSCDYTILQNKTD</sequence>